<sequence>MTGSTTRRRAGRRLTICVVASSRFPIVEPFAGGLEAHTHTLVLALRARGHRVMLFAGPGSDPVLGADLLDVPQLVVSESARRDVAAPPQLWMQEHHAYLGLMLALAARTDVDMVHNNSLHHLPVAMASTLRVPVVTTLHTPPLPWLESAVALAPKGSSFISVSDATRRSWAHAVPSTVVHNGVDTDFWGYGTGGERAVWSGRLVPEKAPHLALDAARRAGLTVDLYGPLVDAGYFAREVAPRLGPDATYGGHLDRRRLRARLQRAAVALVTPVWEEPFGLVAAEAMSTGTPVAAFDRGALGEVVGSRGGCLARADDVDDLALAIRGALALPRPDVRRYAQERYGIEAMVDGYEAVYDDLVPSAAS</sequence>
<dbReference type="InterPro" id="IPR001296">
    <property type="entry name" value="Glyco_trans_1"/>
</dbReference>
<dbReference type="Gene3D" id="3.40.50.2000">
    <property type="entry name" value="Glycogen Phosphorylase B"/>
    <property type="match status" value="2"/>
</dbReference>
<keyword evidence="2 5" id="KW-0808">Transferase</keyword>
<name>A0A3L8NZL9_9ACTN</name>
<dbReference type="PANTHER" id="PTHR12526">
    <property type="entry name" value="GLYCOSYLTRANSFERASE"/>
    <property type="match status" value="1"/>
</dbReference>
<dbReference type="SUPFAM" id="SSF53756">
    <property type="entry name" value="UDP-Glycosyltransferase/glycogen phosphorylase"/>
    <property type="match status" value="1"/>
</dbReference>
<dbReference type="EMBL" id="RDBE01000008">
    <property type="protein sequence ID" value="RLV48640.1"/>
    <property type="molecule type" value="Genomic_DNA"/>
</dbReference>
<dbReference type="OrthoDB" id="9809227at2"/>
<feature type="domain" description="Glycosyltransferase subfamily 4-like N-terminal" evidence="4">
    <location>
        <begin position="32"/>
        <end position="186"/>
    </location>
</feature>
<keyword evidence="1" id="KW-0328">Glycosyltransferase</keyword>
<feature type="domain" description="Glycosyl transferase family 1" evidence="3">
    <location>
        <begin position="197"/>
        <end position="333"/>
    </location>
</feature>
<evidence type="ECO:0000256" key="1">
    <source>
        <dbReference type="ARBA" id="ARBA00022676"/>
    </source>
</evidence>
<evidence type="ECO:0000313" key="5">
    <source>
        <dbReference type="EMBL" id="RLV48640.1"/>
    </source>
</evidence>
<proteinExistence type="predicted"/>
<evidence type="ECO:0000256" key="2">
    <source>
        <dbReference type="ARBA" id="ARBA00022679"/>
    </source>
</evidence>
<reference evidence="5 6" key="1">
    <citation type="submission" date="2018-10" db="EMBL/GenBank/DDBJ databases">
        <title>Marmoricola sp. 4Q3S-7 whole genome shotgun sequence.</title>
        <authorList>
            <person name="Li F."/>
        </authorList>
    </citation>
    <scope>NUCLEOTIDE SEQUENCE [LARGE SCALE GENOMIC DNA]</scope>
    <source>
        <strain evidence="5 6">4Q3S-7</strain>
    </source>
</reference>
<dbReference type="GO" id="GO:0016757">
    <property type="term" value="F:glycosyltransferase activity"/>
    <property type="evidence" value="ECO:0007669"/>
    <property type="project" value="UniProtKB-KW"/>
</dbReference>
<evidence type="ECO:0000259" key="4">
    <source>
        <dbReference type="Pfam" id="PF13439"/>
    </source>
</evidence>
<accession>A0A3L8NZL9</accession>
<dbReference type="Proteomes" id="UP000281708">
    <property type="component" value="Unassembled WGS sequence"/>
</dbReference>
<gene>
    <name evidence="5" type="ORF">D9V37_12905</name>
</gene>
<evidence type="ECO:0000259" key="3">
    <source>
        <dbReference type="Pfam" id="PF00534"/>
    </source>
</evidence>
<dbReference type="InterPro" id="IPR028098">
    <property type="entry name" value="Glyco_trans_4-like_N"/>
</dbReference>
<keyword evidence="6" id="KW-1185">Reference proteome</keyword>
<organism evidence="5 6">
    <name type="scientific">Nocardioides mangrovicus</name>
    <dbReference type="NCBI Taxonomy" id="2478913"/>
    <lineage>
        <taxon>Bacteria</taxon>
        <taxon>Bacillati</taxon>
        <taxon>Actinomycetota</taxon>
        <taxon>Actinomycetes</taxon>
        <taxon>Propionibacteriales</taxon>
        <taxon>Nocardioidaceae</taxon>
        <taxon>Nocardioides</taxon>
    </lineage>
</organism>
<dbReference type="PANTHER" id="PTHR12526:SF595">
    <property type="entry name" value="BLL5217 PROTEIN"/>
    <property type="match status" value="1"/>
</dbReference>
<evidence type="ECO:0000313" key="6">
    <source>
        <dbReference type="Proteomes" id="UP000281708"/>
    </source>
</evidence>
<comment type="caution">
    <text evidence="5">The sequence shown here is derived from an EMBL/GenBank/DDBJ whole genome shotgun (WGS) entry which is preliminary data.</text>
</comment>
<dbReference type="Pfam" id="PF00534">
    <property type="entry name" value="Glycos_transf_1"/>
    <property type="match status" value="1"/>
</dbReference>
<dbReference type="AlphaFoldDB" id="A0A3L8NZL9"/>
<dbReference type="Pfam" id="PF13439">
    <property type="entry name" value="Glyco_transf_4"/>
    <property type="match status" value="1"/>
</dbReference>
<protein>
    <submittedName>
        <fullName evidence="5">Glycosyltransferase family 4 protein</fullName>
    </submittedName>
</protein>